<dbReference type="PANTHER" id="PTHR11573:SF6">
    <property type="entry name" value="RIBONUCLEOSIDE-DIPHOSPHATE REDUCTASE LARGE SUBUNIT"/>
    <property type="match status" value="1"/>
</dbReference>
<name>A0A8S5UM02_9CAUD</name>
<dbReference type="GO" id="GO:0004748">
    <property type="term" value="F:ribonucleoside-diphosphate reductase activity, thioredoxin disulfide as acceptor"/>
    <property type="evidence" value="ECO:0007669"/>
    <property type="project" value="TreeGrafter"/>
</dbReference>
<dbReference type="SUPFAM" id="SSF51998">
    <property type="entry name" value="PFL-like glycyl radical enzymes"/>
    <property type="match status" value="1"/>
</dbReference>
<protein>
    <submittedName>
        <fullName evidence="3">Ribonucleotide-diphosphate reductase subunit alpha</fullName>
    </submittedName>
</protein>
<evidence type="ECO:0000313" key="3">
    <source>
        <dbReference type="EMBL" id="DAF95406.1"/>
    </source>
</evidence>
<dbReference type="Pfam" id="PF02867">
    <property type="entry name" value="Ribonuc_red_lgC"/>
    <property type="match status" value="1"/>
</dbReference>
<dbReference type="EMBL" id="BK016109">
    <property type="protein sequence ID" value="DAF95406.1"/>
    <property type="molecule type" value="Genomic_DNA"/>
</dbReference>
<feature type="domain" description="Ribonucleotide reductase large subunit C-terminal" evidence="2">
    <location>
        <begin position="6"/>
        <end position="79"/>
    </location>
</feature>
<dbReference type="Gene3D" id="3.20.70.20">
    <property type="match status" value="1"/>
</dbReference>
<dbReference type="PANTHER" id="PTHR11573">
    <property type="entry name" value="RIBONUCLEOSIDE-DIPHOSPHATE REDUCTASE LARGE CHAIN"/>
    <property type="match status" value="1"/>
</dbReference>
<sequence length="106" mass="12156">MLYGGSVQHLSQLSQDEKNVFKTFVEINQLKIIQQAAQRQAYIDQSQSLNLMFTEETSRGEISKLTLLAEELGVKTLYYQFNVNAAQEFSRKLKQRDLEDCQSCSA</sequence>
<reference evidence="3" key="1">
    <citation type="journal article" date="2021" name="Proc. Natl. Acad. Sci. U.S.A.">
        <title>A Catalog of Tens of Thousands of Viruses from Human Metagenomes Reveals Hidden Associations with Chronic Diseases.</title>
        <authorList>
            <person name="Tisza M.J."/>
            <person name="Buck C.B."/>
        </authorList>
    </citation>
    <scope>NUCLEOTIDE SEQUENCE</scope>
    <source>
        <strain evidence="3">CtCo31</strain>
    </source>
</reference>
<accession>A0A8S5UM02</accession>
<dbReference type="InterPro" id="IPR039718">
    <property type="entry name" value="Rrm1"/>
</dbReference>
<evidence type="ECO:0000259" key="2">
    <source>
        <dbReference type="Pfam" id="PF02867"/>
    </source>
</evidence>
<dbReference type="GO" id="GO:0005524">
    <property type="term" value="F:ATP binding"/>
    <property type="evidence" value="ECO:0007669"/>
    <property type="project" value="TreeGrafter"/>
</dbReference>
<dbReference type="InterPro" id="IPR000788">
    <property type="entry name" value="RNR_lg_C"/>
</dbReference>
<organism evidence="3">
    <name type="scientific">Myoviridae sp. ctCo31</name>
    <dbReference type="NCBI Taxonomy" id="2825053"/>
    <lineage>
        <taxon>Viruses</taxon>
        <taxon>Duplodnaviria</taxon>
        <taxon>Heunggongvirae</taxon>
        <taxon>Uroviricota</taxon>
        <taxon>Caudoviricetes</taxon>
    </lineage>
</organism>
<proteinExistence type="inferred from homology"/>
<comment type="similarity">
    <text evidence="1">Belongs to the ribonucleoside diphosphate reductase large chain family.</text>
</comment>
<dbReference type="GO" id="GO:0009263">
    <property type="term" value="P:deoxyribonucleotide biosynthetic process"/>
    <property type="evidence" value="ECO:0007669"/>
    <property type="project" value="TreeGrafter"/>
</dbReference>
<evidence type="ECO:0000256" key="1">
    <source>
        <dbReference type="ARBA" id="ARBA00010406"/>
    </source>
</evidence>